<dbReference type="NCBIfam" id="NF004283">
    <property type="entry name" value="PRK05692.1"/>
    <property type="match status" value="1"/>
</dbReference>
<comment type="caution">
    <text evidence="5">The sequence shown here is derived from an EMBL/GenBank/DDBJ whole genome shotgun (WGS) entry which is preliminary data.</text>
</comment>
<dbReference type="PANTHER" id="PTHR42738">
    <property type="entry name" value="HYDROXYMETHYLGLUTARYL-COA LYASE"/>
    <property type="match status" value="1"/>
</dbReference>
<dbReference type="AlphaFoldDB" id="A0A328VL81"/>
<proteinExistence type="inferred from homology"/>
<protein>
    <submittedName>
        <fullName evidence="5">Hydroxymethylglutaryl-CoA lyase</fullName>
    </submittedName>
</protein>
<keyword evidence="3 5" id="KW-0456">Lyase</keyword>
<keyword evidence="2" id="KW-0479">Metal-binding</keyword>
<dbReference type="GO" id="GO:0006552">
    <property type="term" value="P:L-leucine catabolic process"/>
    <property type="evidence" value="ECO:0007669"/>
    <property type="project" value="TreeGrafter"/>
</dbReference>
<organism evidence="5 6">
    <name type="scientific">Thermogemmatispora tikiterensis</name>
    <dbReference type="NCBI Taxonomy" id="1825093"/>
    <lineage>
        <taxon>Bacteria</taxon>
        <taxon>Bacillati</taxon>
        <taxon>Chloroflexota</taxon>
        <taxon>Ktedonobacteria</taxon>
        <taxon>Thermogemmatisporales</taxon>
        <taxon>Thermogemmatisporaceae</taxon>
        <taxon>Thermogemmatispora</taxon>
    </lineage>
</organism>
<feature type="domain" description="Pyruvate carboxyltransferase" evidence="4">
    <location>
        <begin position="12"/>
        <end position="282"/>
    </location>
</feature>
<evidence type="ECO:0000256" key="3">
    <source>
        <dbReference type="ARBA" id="ARBA00023239"/>
    </source>
</evidence>
<gene>
    <name evidence="5" type="ORF">A4R35_21985</name>
</gene>
<dbReference type="Proteomes" id="UP000248706">
    <property type="component" value="Unassembled WGS sequence"/>
</dbReference>
<dbReference type="InterPro" id="IPR013785">
    <property type="entry name" value="Aldolase_TIM"/>
</dbReference>
<dbReference type="EMBL" id="MCIF01000002">
    <property type="protein sequence ID" value="RAQ98227.1"/>
    <property type="molecule type" value="Genomic_DNA"/>
</dbReference>
<dbReference type="SUPFAM" id="SSF51569">
    <property type="entry name" value="Aldolase"/>
    <property type="match status" value="1"/>
</dbReference>
<evidence type="ECO:0000259" key="4">
    <source>
        <dbReference type="PROSITE" id="PS50991"/>
    </source>
</evidence>
<dbReference type="GO" id="GO:0004419">
    <property type="term" value="F:hydroxymethylglutaryl-CoA lyase activity"/>
    <property type="evidence" value="ECO:0007669"/>
    <property type="project" value="TreeGrafter"/>
</dbReference>
<dbReference type="OrthoDB" id="9784013at2"/>
<dbReference type="GO" id="GO:0046872">
    <property type="term" value="F:metal ion binding"/>
    <property type="evidence" value="ECO:0007669"/>
    <property type="project" value="UniProtKB-KW"/>
</dbReference>
<dbReference type="Pfam" id="PF00682">
    <property type="entry name" value="HMGL-like"/>
    <property type="match status" value="1"/>
</dbReference>
<evidence type="ECO:0000256" key="1">
    <source>
        <dbReference type="ARBA" id="ARBA00009405"/>
    </source>
</evidence>
<dbReference type="FunFam" id="3.20.20.70:FF:000071">
    <property type="entry name" value="Hydroxymethylglutaryl-CoA lyase"/>
    <property type="match status" value="1"/>
</dbReference>
<accession>A0A328VL81</accession>
<dbReference type="InterPro" id="IPR000891">
    <property type="entry name" value="PYR_CT"/>
</dbReference>
<keyword evidence="6" id="KW-1185">Reference proteome</keyword>
<evidence type="ECO:0000313" key="5">
    <source>
        <dbReference type="EMBL" id="RAQ98227.1"/>
    </source>
</evidence>
<evidence type="ECO:0000256" key="2">
    <source>
        <dbReference type="ARBA" id="ARBA00022723"/>
    </source>
</evidence>
<comment type="similarity">
    <text evidence="1">Belongs to the HMG-CoA lyase family.</text>
</comment>
<evidence type="ECO:0000313" key="6">
    <source>
        <dbReference type="Proteomes" id="UP000248706"/>
    </source>
</evidence>
<dbReference type="RefSeq" id="WP_112433329.1">
    <property type="nucleotide sequence ID" value="NZ_MCIF01000002.1"/>
</dbReference>
<dbReference type="GO" id="GO:0046951">
    <property type="term" value="P:ketone body biosynthetic process"/>
    <property type="evidence" value="ECO:0007669"/>
    <property type="project" value="TreeGrafter"/>
</dbReference>
<dbReference type="PROSITE" id="PS50991">
    <property type="entry name" value="PYR_CT"/>
    <property type="match status" value="1"/>
</dbReference>
<dbReference type="CDD" id="cd07938">
    <property type="entry name" value="DRE_TIM_HMGL"/>
    <property type="match status" value="1"/>
</dbReference>
<dbReference type="Gene3D" id="3.20.20.70">
    <property type="entry name" value="Aldolase class I"/>
    <property type="match status" value="1"/>
</dbReference>
<sequence length="313" mass="33355">MKLDLSTLPRQVRVVEVGPRDGLQNEKVRVSTEQKIHFIRLLAEAGYSEIEVTSFVSPRAIPQLSDASEVMAGLRDLPATLRLTALVPNLKGMERALAAGLRSVAVFTAASDSFTRHNINATVAESLAQFRPVLALAQREGVRVRGYISTVFGCPYEGRVDPRRVLAVALELLEMGVAELSLGDTIGVATPNQVVEVLDLLLNEGGIPLERLAVHFHDTRGTALANVLAALQMGVSCVDSSAGGLGGCPYAPGASGNLATEDLLYLLHGMGIETGISLEQVVRATRFIATILDHPPTSKYYLAATAQAQCSES</sequence>
<reference evidence="5 6" key="1">
    <citation type="submission" date="2016-08" db="EMBL/GenBank/DDBJ databases">
        <title>Analysis of Carbohydrate Active Enzymes in Thermogemmatispora T81 Reveals Carbohydrate Degradation Ability.</title>
        <authorList>
            <person name="Tomazini A."/>
            <person name="Lal S."/>
            <person name="Stott M."/>
            <person name="Henrissat B."/>
            <person name="Polikarpov I."/>
            <person name="Sparling R."/>
            <person name="Levin D.B."/>
        </authorList>
    </citation>
    <scope>NUCLEOTIDE SEQUENCE [LARGE SCALE GENOMIC DNA]</scope>
    <source>
        <strain evidence="5 6">T81</strain>
    </source>
</reference>
<name>A0A328VL81_9CHLR</name>
<dbReference type="InterPro" id="IPR043594">
    <property type="entry name" value="HMGL"/>
</dbReference>
<dbReference type="PANTHER" id="PTHR42738:SF7">
    <property type="entry name" value="HYDROXYMETHYLGLUTARYL-COA LYASE"/>
    <property type="match status" value="1"/>
</dbReference>